<name>A0A6J1I3N6_CUCMA</name>
<dbReference type="PANTHER" id="PTHR12161">
    <property type="entry name" value="IST1 FAMILY MEMBER"/>
    <property type="match status" value="1"/>
</dbReference>
<dbReference type="PANTHER" id="PTHR12161:SF44">
    <property type="entry name" value="REGULATOR OF VPS4 ACTIVITY IN THE MVB PATHWAY PROTEIN"/>
    <property type="match status" value="1"/>
</dbReference>
<evidence type="ECO:0000313" key="4">
    <source>
        <dbReference type="RefSeq" id="XP_022970710.1"/>
    </source>
</evidence>
<dbReference type="OrthoDB" id="29853at2759"/>
<feature type="compositionally biased region" description="Polar residues" evidence="2">
    <location>
        <begin position="209"/>
        <end position="223"/>
    </location>
</feature>
<evidence type="ECO:0000256" key="2">
    <source>
        <dbReference type="SAM" id="MobiDB-lite"/>
    </source>
</evidence>
<dbReference type="FunFam" id="1.20.1260.60:FF:000002">
    <property type="entry name" value="Vacuolar protein sorting-associated protein IST1"/>
    <property type="match status" value="1"/>
</dbReference>
<dbReference type="KEGG" id="cmax:111469611"/>
<dbReference type="Gene3D" id="1.20.1260.60">
    <property type="entry name" value="Vacuolar protein sorting-associated protein Ist1"/>
    <property type="match status" value="1"/>
</dbReference>
<dbReference type="AlphaFoldDB" id="A0A6J1I3N6"/>
<dbReference type="InterPro" id="IPR042277">
    <property type="entry name" value="IST1-like"/>
</dbReference>
<feature type="region of interest" description="Disordered" evidence="2">
    <location>
        <begin position="202"/>
        <end position="223"/>
    </location>
</feature>
<evidence type="ECO:0000313" key="3">
    <source>
        <dbReference type="Proteomes" id="UP000504608"/>
    </source>
</evidence>
<dbReference type="Proteomes" id="UP000504608">
    <property type="component" value="Unplaced"/>
</dbReference>
<accession>A0A6J1I3N6</accession>
<reference evidence="4" key="1">
    <citation type="submission" date="2025-08" db="UniProtKB">
        <authorList>
            <consortium name="RefSeq"/>
        </authorList>
    </citation>
    <scope>IDENTIFICATION</scope>
    <source>
        <tissue evidence="4">Young leaves</tissue>
    </source>
</reference>
<organism evidence="3 4">
    <name type="scientific">Cucurbita maxima</name>
    <name type="common">Pumpkin</name>
    <name type="synonym">Winter squash</name>
    <dbReference type="NCBI Taxonomy" id="3661"/>
    <lineage>
        <taxon>Eukaryota</taxon>
        <taxon>Viridiplantae</taxon>
        <taxon>Streptophyta</taxon>
        <taxon>Embryophyta</taxon>
        <taxon>Tracheophyta</taxon>
        <taxon>Spermatophyta</taxon>
        <taxon>Magnoliopsida</taxon>
        <taxon>eudicotyledons</taxon>
        <taxon>Gunneridae</taxon>
        <taxon>Pentapetalae</taxon>
        <taxon>rosids</taxon>
        <taxon>fabids</taxon>
        <taxon>Cucurbitales</taxon>
        <taxon>Cucurbitaceae</taxon>
        <taxon>Cucurbiteae</taxon>
        <taxon>Cucurbita</taxon>
    </lineage>
</organism>
<evidence type="ECO:0000256" key="1">
    <source>
        <dbReference type="ARBA" id="ARBA00005536"/>
    </source>
</evidence>
<proteinExistence type="inferred from homology"/>
<protein>
    <submittedName>
        <fullName evidence="4">Uncharacterized protein LOC111469611</fullName>
    </submittedName>
</protein>
<dbReference type="InterPro" id="IPR005061">
    <property type="entry name" value="Ist1"/>
</dbReference>
<dbReference type="GO" id="GO:0015031">
    <property type="term" value="P:protein transport"/>
    <property type="evidence" value="ECO:0007669"/>
    <property type="project" value="InterPro"/>
</dbReference>
<comment type="similarity">
    <text evidence="1">Belongs to the IST1 family.</text>
</comment>
<gene>
    <name evidence="4" type="primary">LOC111469611</name>
</gene>
<dbReference type="GeneID" id="111469611"/>
<keyword evidence="3" id="KW-1185">Reference proteome</keyword>
<dbReference type="Pfam" id="PF03398">
    <property type="entry name" value="Ist1"/>
    <property type="match status" value="1"/>
</dbReference>
<dbReference type="RefSeq" id="XP_022970710.1">
    <property type="nucleotide sequence ID" value="XM_023114942.1"/>
</dbReference>
<sequence length="460" mass="52616">MFGIFFGWRKASKCKKLIKQVQCRLKLLKNKKGIITKQMKEDVVQLIRNGYDQTAFNRVEQIVKDENRVAAYEILDNFCEFILLNLSYIRKHKDCPNDVNEAVSSLMFAAARCGDLPELQHIRKLFGERYGRRFESAAVQLGPGNLVNCQIKEKLLINPVSDDDKQRMMNEIARDCLQPELLALQYRSDWHQNQVVARIAKADEKPDQHINQANSGTSSSCDSLPQFPEERIVYLDDVVELCSSTNIEGDQRLFKFKTAATLPKTEITQHRSNQTDTDPTESRTDIENPSSKISVKGSMGTEGKHQIKGENFTTVQNGSEGATDKEMEWASFYKKPGRRRTKRRELPSSSDLSSTTYDVFTYNGNKKVAANDTKSNAMENCEEMKLSSSLRNKREALYLRAETMPPERPKESQKVNFCRTNSCPDKKPTHVHPKLPDYDDIAAKFMALRRQHLQNNTLKS</sequence>
<feature type="region of interest" description="Disordered" evidence="2">
    <location>
        <begin position="265"/>
        <end position="304"/>
    </location>
</feature>